<reference evidence="9" key="1">
    <citation type="submission" date="2013-08" db="EMBL/GenBank/DDBJ databases">
        <authorList>
            <person name="Mendez C."/>
            <person name="Richter M."/>
            <person name="Ferrer M."/>
            <person name="Sanchez J."/>
        </authorList>
    </citation>
    <scope>NUCLEOTIDE SEQUENCE</scope>
</reference>
<dbReference type="PANTHER" id="PTHR32179">
    <property type="entry name" value="NICOTINATE-NUCLEOTIDE PYROPHOSPHORYLASE [CARBOXYLATING]"/>
    <property type="match status" value="1"/>
</dbReference>
<dbReference type="PANTHER" id="PTHR32179:SF3">
    <property type="entry name" value="NICOTINATE-NUCLEOTIDE PYROPHOSPHORYLASE [CARBOXYLATING]"/>
    <property type="match status" value="1"/>
</dbReference>
<reference evidence="9" key="2">
    <citation type="journal article" date="2014" name="ISME J.">
        <title>Microbial stratification in low pH oxic and suboxic macroscopic growths along an acid mine drainage.</title>
        <authorList>
            <person name="Mendez-Garcia C."/>
            <person name="Mesa V."/>
            <person name="Sprenger R.R."/>
            <person name="Richter M."/>
            <person name="Diez M.S."/>
            <person name="Solano J."/>
            <person name="Bargiela R."/>
            <person name="Golyshina O.V."/>
            <person name="Manteca A."/>
            <person name="Ramos J.L."/>
            <person name="Gallego J.R."/>
            <person name="Llorente I."/>
            <person name="Martins Dos Santos V.A."/>
            <person name="Jensen O.N."/>
            <person name="Pelaez A.I."/>
            <person name="Sanchez J."/>
            <person name="Ferrer M."/>
        </authorList>
    </citation>
    <scope>NUCLEOTIDE SEQUENCE</scope>
</reference>
<dbReference type="InterPro" id="IPR027277">
    <property type="entry name" value="NadC/ModD"/>
</dbReference>
<dbReference type="SUPFAM" id="SSF54675">
    <property type="entry name" value="Nicotinate/Quinolinate PRTase N-terminal domain-like"/>
    <property type="match status" value="1"/>
</dbReference>
<sequence>MALRRRRAGAKSSSVARAARAALEEDRFRFDRTTSLVLHGRTPAEARVIAQASGRLSGMAPALACVRIGRLRIVRRLRDGGRLHRGTVVLVLRGDARRMLGVERTLLNYLMHLSGIATTTAKAVERVRSAPRPPQIWATRKTTPGLRDLEKRAVVHGGGHPHRRDLSDAVLVKSNHLALVPLRPALARVRSPRGRTPRIEVEVRNVREAIAVARAGVSRLLIDNATPARARAIVGALQRAGLRSGRWIELSGGLTPQNVRAYAGVAPMR</sequence>
<dbReference type="NCBIfam" id="TIGR00078">
    <property type="entry name" value="nadC"/>
    <property type="match status" value="1"/>
</dbReference>
<accession>T1BUG2</accession>
<proteinExistence type="inferred from homology"/>
<dbReference type="Gene3D" id="3.90.1170.20">
    <property type="entry name" value="Quinolinate phosphoribosyl transferase, N-terminal domain"/>
    <property type="match status" value="1"/>
</dbReference>
<dbReference type="SUPFAM" id="SSF51690">
    <property type="entry name" value="Nicotinate/Quinolinate PRTase C-terminal domain-like"/>
    <property type="match status" value="1"/>
</dbReference>
<dbReference type="InterPro" id="IPR004393">
    <property type="entry name" value="NadC"/>
</dbReference>
<evidence type="ECO:0000313" key="9">
    <source>
        <dbReference type="EMBL" id="EQD73502.1"/>
    </source>
</evidence>
<name>T1BUG2_9ZZZZ</name>
<organism evidence="9">
    <name type="scientific">mine drainage metagenome</name>
    <dbReference type="NCBI Taxonomy" id="410659"/>
    <lineage>
        <taxon>unclassified sequences</taxon>
        <taxon>metagenomes</taxon>
        <taxon>ecological metagenomes</taxon>
    </lineage>
</organism>
<dbReference type="PIRSF" id="PIRSF006250">
    <property type="entry name" value="NadC_ModD"/>
    <property type="match status" value="1"/>
</dbReference>
<dbReference type="InterPro" id="IPR022412">
    <property type="entry name" value="Quinolinate_PRibosylTrfase_N"/>
</dbReference>
<dbReference type="UniPathway" id="UPA00253">
    <property type="reaction ID" value="UER00331"/>
</dbReference>
<evidence type="ECO:0000256" key="6">
    <source>
        <dbReference type="ARBA" id="ARBA00022679"/>
    </source>
</evidence>
<evidence type="ECO:0000259" key="8">
    <source>
        <dbReference type="Pfam" id="PF02749"/>
    </source>
</evidence>
<evidence type="ECO:0000256" key="1">
    <source>
        <dbReference type="ARBA" id="ARBA00004893"/>
    </source>
</evidence>
<gene>
    <name evidence="9" type="ORF">B1B_03187</name>
</gene>
<dbReference type="Pfam" id="PF01729">
    <property type="entry name" value="QRPTase_C"/>
    <property type="match status" value="1"/>
</dbReference>
<dbReference type="GO" id="GO:0004514">
    <property type="term" value="F:nicotinate-nucleotide diphosphorylase (carboxylating) activity"/>
    <property type="evidence" value="ECO:0007669"/>
    <property type="project" value="UniProtKB-EC"/>
</dbReference>
<evidence type="ECO:0000256" key="3">
    <source>
        <dbReference type="ARBA" id="ARBA00011944"/>
    </source>
</evidence>
<feature type="domain" description="Quinolinate phosphoribosyl transferase N-terminal" evidence="8">
    <location>
        <begin position="31"/>
        <end position="114"/>
    </location>
</feature>
<dbReference type="AlphaFoldDB" id="T1BUG2"/>
<evidence type="ECO:0000259" key="7">
    <source>
        <dbReference type="Pfam" id="PF01729"/>
    </source>
</evidence>
<comment type="similarity">
    <text evidence="2">Belongs to the NadC/ModD family.</text>
</comment>
<dbReference type="InterPro" id="IPR036068">
    <property type="entry name" value="Nicotinate_pribotase-like_C"/>
</dbReference>
<dbReference type="GO" id="GO:0005737">
    <property type="term" value="C:cytoplasm"/>
    <property type="evidence" value="ECO:0007669"/>
    <property type="project" value="TreeGrafter"/>
</dbReference>
<dbReference type="FunFam" id="3.20.20.70:FF:000030">
    <property type="entry name" value="Nicotinate-nucleotide pyrophosphorylase, carboxylating"/>
    <property type="match status" value="1"/>
</dbReference>
<evidence type="ECO:0000256" key="4">
    <source>
        <dbReference type="ARBA" id="ARBA00022642"/>
    </source>
</evidence>
<dbReference type="InterPro" id="IPR002638">
    <property type="entry name" value="Quinolinate_PRibosylTrfase_C"/>
</dbReference>
<keyword evidence="4" id="KW-0662">Pyridine nucleotide biosynthesis</keyword>
<protein>
    <recommendedName>
        <fullName evidence="3">nicotinate-nucleotide diphosphorylase (carboxylating)</fullName>
        <ecNumber evidence="3">2.4.2.19</ecNumber>
    </recommendedName>
</protein>
<keyword evidence="5 9" id="KW-0328">Glycosyltransferase</keyword>
<feature type="domain" description="Quinolinate phosphoribosyl transferase C-terminal" evidence="7">
    <location>
        <begin position="116"/>
        <end position="264"/>
    </location>
</feature>
<dbReference type="InterPro" id="IPR037128">
    <property type="entry name" value="Quinolinate_PRibosylTase_N_sf"/>
</dbReference>
<dbReference type="GO" id="GO:0034213">
    <property type="term" value="P:quinolinate catabolic process"/>
    <property type="evidence" value="ECO:0007669"/>
    <property type="project" value="TreeGrafter"/>
</dbReference>
<dbReference type="Pfam" id="PF02749">
    <property type="entry name" value="QRPTase_N"/>
    <property type="match status" value="1"/>
</dbReference>
<dbReference type="GO" id="GO:0009435">
    <property type="term" value="P:NAD+ biosynthetic process"/>
    <property type="evidence" value="ECO:0007669"/>
    <property type="project" value="UniProtKB-UniPathway"/>
</dbReference>
<dbReference type="Gene3D" id="3.20.20.70">
    <property type="entry name" value="Aldolase class I"/>
    <property type="match status" value="1"/>
</dbReference>
<dbReference type="EMBL" id="AUZY01001940">
    <property type="protein sequence ID" value="EQD73502.1"/>
    <property type="molecule type" value="Genomic_DNA"/>
</dbReference>
<comment type="caution">
    <text evidence="9">The sequence shown here is derived from an EMBL/GenBank/DDBJ whole genome shotgun (WGS) entry which is preliminary data.</text>
</comment>
<evidence type="ECO:0000256" key="2">
    <source>
        <dbReference type="ARBA" id="ARBA00009400"/>
    </source>
</evidence>
<keyword evidence="6 9" id="KW-0808">Transferase</keyword>
<comment type="pathway">
    <text evidence="1">Cofactor biosynthesis; NAD(+) biosynthesis; nicotinate D-ribonucleotide from quinolinate: step 1/1.</text>
</comment>
<evidence type="ECO:0000256" key="5">
    <source>
        <dbReference type="ARBA" id="ARBA00022676"/>
    </source>
</evidence>
<dbReference type="InterPro" id="IPR013785">
    <property type="entry name" value="Aldolase_TIM"/>
</dbReference>
<dbReference type="EC" id="2.4.2.19" evidence="3"/>